<protein>
    <submittedName>
        <fullName evidence="1">Uncharacterized protein</fullName>
    </submittedName>
</protein>
<reference evidence="1 2" key="1">
    <citation type="submission" date="2019-02" db="EMBL/GenBank/DDBJ databases">
        <title>Arundinibacter roseus gen. nov., sp. nov., a new member of the family Cytophagaceae.</title>
        <authorList>
            <person name="Szuroczki S."/>
            <person name="Khayer B."/>
            <person name="Sproer C."/>
            <person name="Toumi M."/>
            <person name="Szabo A."/>
            <person name="Felfoldi T."/>
            <person name="Schumann P."/>
            <person name="Toth E."/>
        </authorList>
    </citation>
    <scope>NUCLEOTIDE SEQUENCE [LARGE SCALE GENOMIC DNA]</scope>
    <source>
        <strain evidence="1 2">DMA-k-7a</strain>
    </source>
</reference>
<comment type="caution">
    <text evidence="1">The sequence shown here is derived from an EMBL/GenBank/DDBJ whole genome shotgun (WGS) entry which is preliminary data.</text>
</comment>
<dbReference type="AlphaFoldDB" id="A0A4R4KFY6"/>
<proteinExistence type="predicted"/>
<dbReference type="RefSeq" id="WP_132116081.1">
    <property type="nucleotide sequence ID" value="NZ_SMJU01000004.1"/>
</dbReference>
<name>A0A4R4KFY6_9BACT</name>
<dbReference type="Proteomes" id="UP000295706">
    <property type="component" value="Unassembled WGS sequence"/>
</dbReference>
<sequence>MKDNYFQLGQLETEFIHKSKGLKIKISEDYWYSSDIEVFAFPIPIEKTSGNSINYLGKKGDINILFCPFKPKTWKNIYAIRVSPSKKNDELGYIEKFSRILKNHNINILKLQSNPTFPGEPYSFWLLTDISNWDKTVSIDSELEKELDYNVNAKYFYKKRTLRIKEEIDKILKGLGYIDDVRGWNFCTIMLEIWKKIIWNYGRSFQF</sequence>
<evidence type="ECO:0000313" key="2">
    <source>
        <dbReference type="Proteomes" id="UP000295706"/>
    </source>
</evidence>
<accession>A0A4R4KFY6</accession>
<keyword evidence="2" id="KW-1185">Reference proteome</keyword>
<dbReference type="EMBL" id="SMJU01000004">
    <property type="protein sequence ID" value="TDB66937.1"/>
    <property type="molecule type" value="Genomic_DNA"/>
</dbReference>
<evidence type="ECO:0000313" key="1">
    <source>
        <dbReference type="EMBL" id="TDB66937.1"/>
    </source>
</evidence>
<gene>
    <name evidence="1" type="ORF">EZE20_07390</name>
</gene>
<organism evidence="1 2">
    <name type="scientific">Arundinibacter roseus</name>
    <dbReference type="NCBI Taxonomy" id="2070510"/>
    <lineage>
        <taxon>Bacteria</taxon>
        <taxon>Pseudomonadati</taxon>
        <taxon>Bacteroidota</taxon>
        <taxon>Cytophagia</taxon>
        <taxon>Cytophagales</taxon>
        <taxon>Spirosomataceae</taxon>
        <taxon>Arundinibacter</taxon>
    </lineage>
</organism>
<dbReference type="CDD" id="cd02116">
    <property type="entry name" value="ACT"/>
    <property type="match status" value="1"/>
</dbReference>